<dbReference type="AlphaFoldDB" id="A0A0G0MPT8"/>
<accession>A0A0G0MPT8</accession>
<evidence type="ECO:0000313" key="2">
    <source>
        <dbReference type="EMBL" id="KKR05108.1"/>
    </source>
</evidence>
<keyword evidence="1" id="KW-0732">Signal</keyword>
<protein>
    <submittedName>
        <fullName evidence="2">Cell wall surface anchor family protein</fullName>
    </submittedName>
</protein>
<comment type="caution">
    <text evidence="2">The sequence shown here is derived from an EMBL/GenBank/DDBJ whole genome shotgun (WGS) entry which is preliminary data.</text>
</comment>
<evidence type="ECO:0000256" key="1">
    <source>
        <dbReference type="SAM" id="SignalP"/>
    </source>
</evidence>
<feature type="chain" id="PRO_5005437390" evidence="1">
    <location>
        <begin position="37"/>
        <end position="1245"/>
    </location>
</feature>
<evidence type="ECO:0000313" key="3">
    <source>
        <dbReference type="Proteomes" id="UP000033935"/>
    </source>
</evidence>
<feature type="signal peptide" evidence="1">
    <location>
        <begin position="1"/>
        <end position="36"/>
    </location>
</feature>
<dbReference type="EMBL" id="LBWG01000001">
    <property type="protein sequence ID" value="KKR05108.1"/>
    <property type="molecule type" value="Genomic_DNA"/>
</dbReference>
<proteinExistence type="predicted"/>
<dbReference type="Proteomes" id="UP000033935">
    <property type="component" value="Unassembled WGS sequence"/>
</dbReference>
<name>A0A0G0MPT8_9BACT</name>
<reference evidence="2 3" key="1">
    <citation type="journal article" date="2015" name="Nature">
        <title>rRNA introns, odd ribosomes, and small enigmatic genomes across a large radiation of phyla.</title>
        <authorList>
            <person name="Brown C.T."/>
            <person name="Hug L.A."/>
            <person name="Thomas B.C."/>
            <person name="Sharon I."/>
            <person name="Castelle C.J."/>
            <person name="Singh A."/>
            <person name="Wilkins M.J."/>
            <person name="Williams K.H."/>
            <person name="Banfield J.F."/>
        </authorList>
    </citation>
    <scope>NUCLEOTIDE SEQUENCE [LARGE SCALE GENOMIC DNA]</scope>
</reference>
<dbReference type="PATRIC" id="fig|1618995.3.peg.70"/>
<sequence length="1245" mass="130954">MSNSLRLKKAFTFVVATATILATAGFSALVPSQASAAEFGDLIKGETLSTVYYYGSDGQRYSFPNEKTYFSWFEDFDDVVTISDEDLADITLAGNIVYRPGSRWIKITSDEKTYAVAVDGSIHWIESEEVAQGLAGSDWNKNIDDVPDVFFVDYTVGDSLIDASEGYEGMLWSDGTHTYLIWEGEFHRVSDAGMSANMFQDGFVLDGTGVDLDSMDLGEDIDSELAYLTDAAQMVDTEEYSETQMVEISLSDDSPSASTLVSGQGIAHLASYDFTNASSKDIVVTKVKLSRQGVSSDTTLSNLYLFDGWVRMSDAATVSSGSISWNNSSGLFTIPAGETATVAVRSDIATSTSGQTVGVSLDPDDVTYSGSYASTGSAISSATHTIASVSNFGTVSFATTTQPSSDGTPSPEDDFRVWENSVTVGNNEAWLSVLRFRNIGSINAEDLGNWMLYVAGINYGPVVVEQDEDGYVTFDLSTNPVKMNTGAHTIKVLVDIWGGSTRTVTVGLRNTADAVFIEDDYDQPILVQANSTTFSARDAYAQTLASGDITFTKLSTSASGDLINLASSASLGSFEVKATGEAMKIESLGVQIDEDDTDTAYTLRNGALYVDGDQVGSTAAIAGDADATQAYSTYTFGSSFIVYPGSPVTLEVRADVYDSDGTNDVAANDTIQVQIDAGSASSNVLRMTSGSYISRPAADVEGNTLTVRTGALTPAKNTSYANQSAVAPKTEYKVGSWTITANTTEDVNLTQFDVDFSAAVSDASAAADYSSLYLTYGPAGDDHETSVKTSVSLTSNTWSLNYTLAKGETIYVNAYANVATSVTDDTDGDDVISADLDVDATASSSGTGIDGSDVTGQSITWYTSGTFSTAIDGSTPVAKAVAGGQTVEAAKYKFTAVRESYTIDQVQVSVGSAAASGVVTKAELYDGSSLLGSAVFAQTSGDSVANGAALITGLHISVPAGSTKTITAKLVLNDIGAGGASSQQNLALALDSVRYSDSNGAVSTEATDRDGNEIRAYNSIPTVSLIDLTNSTLVNGQSADVYKFTVTADSNGPVALKQIKLPITWTDGVDVDTLEMESWKLYKNGVDISTSSTAVAIQDESGNDVEDTSGVVEASTALVVIWDTNEDVISAGETVTYTLRATPTGFDSDSDTGDEDYFSIYLAGDTAHNGTDLCLEDSGAGDIWELDAQVSSACTADSSSNSAYNFIWSDSSGESHDASVETGSGDWTVGYLIKNLDLSGETWAK</sequence>
<gene>
    <name evidence="2" type="ORF">UT30_C0001G0067</name>
</gene>
<organism evidence="2 3">
    <name type="scientific">Candidatus Uhrbacteria bacterium GW2011_GWF2_39_13</name>
    <dbReference type="NCBI Taxonomy" id="1618995"/>
    <lineage>
        <taxon>Bacteria</taxon>
        <taxon>Candidatus Uhriibacteriota</taxon>
    </lineage>
</organism>